<evidence type="ECO:0000256" key="4">
    <source>
        <dbReference type="ARBA" id="ARBA00022970"/>
    </source>
</evidence>
<evidence type="ECO:0000259" key="7">
    <source>
        <dbReference type="PROSITE" id="PS50893"/>
    </source>
</evidence>
<dbReference type="InterPro" id="IPR003439">
    <property type="entry name" value="ABC_transporter-like_ATP-bd"/>
</dbReference>
<dbReference type="InterPro" id="IPR027417">
    <property type="entry name" value="P-loop_NTPase"/>
</dbReference>
<dbReference type="InterPro" id="IPR051120">
    <property type="entry name" value="ABC_AA/LPS_Transport"/>
</dbReference>
<dbReference type="GO" id="GO:0005886">
    <property type="term" value="C:plasma membrane"/>
    <property type="evidence" value="ECO:0007669"/>
    <property type="project" value="TreeGrafter"/>
</dbReference>
<dbReference type="Pfam" id="PF00005">
    <property type="entry name" value="ABC_tran"/>
    <property type="match status" value="1"/>
</dbReference>
<dbReference type="SMART" id="SM00382">
    <property type="entry name" value="AAA"/>
    <property type="match status" value="1"/>
</dbReference>
<dbReference type="SUPFAM" id="SSF52540">
    <property type="entry name" value="P-loop containing nucleoside triphosphate hydrolases"/>
    <property type="match status" value="1"/>
</dbReference>
<dbReference type="PROSITE" id="PS50893">
    <property type="entry name" value="ABC_TRANSPORTER_2"/>
    <property type="match status" value="1"/>
</dbReference>
<dbReference type="GO" id="GO:0005524">
    <property type="term" value="F:ATP binding"/>
    <property type="evidence" value="ECO:0007669"/>
    <property type="project" value="UniProtKB-KW"/>
</dbReference>
<dbReference type="Gene3D" id="3.40.50.300">
    <property type="entry name" value="P-loop containing nucleotide triphosphate hydrolases"/>
    <property type="match status" value="1"/>
</dbReference>
<dbReference type="InterPro" id="IPR003593">
    <property type="entry name" value="AAA+_ATPase"/>
</dbReference>
<sequence>MAVSERVVEKAVEVRVDRVTKYFGGLVAVDNVSMDIEPRKVTLIIGPNGSGKTTLLNIISGYYKPDKGRVFYRGADITGFPPHKINSLGLARTFQIPKPFQNLTVLENMLVAARFNPGERMTASLFKARWIKTEEALVEKAFIILRELNLDKVWDQRASSLSGGQMKLLEIGRVLMNDASTILMDEPVAGVLPSLAIDIFKMIRELVEKRNLTFIIIEHRLDVALGFVDYVYAMARGRVISQGTPEKVINDPLVQESYLQG</sequence>
<organism evidence="8">
    <name type="scientific">Fervidicoccus fontis</name>
    <dbReference type="NCBI Taxonomy" id="683846"/>
    <lineage>
        <taxon>Archaea</taxon>
        <taxon>Thermoproteota</taxon>
        <taxon>Thermoprotei</taxon>
        <taxon>Fervidicoccales</taxon>
        <taxon>Fervidicoccaceae</taxon>
        <taxon>Fervidicoccus</taxon>
    </lineage>
</organism>
<dbReference type="GO" id="GO:0016887">
    <property type="term" value="F:ATP hydrolysis activity"/>
    <property type="evidence" value="ECO:0007669"/>
    <property type="project" value="InterPro"/>
</dbReference>
<dbReference type="InterPro" id="IPR017871">
    <property type="entry name" value="ABC_transporter-like_CS"/>
</dbReference>
<comment type="function">
    <text evidence="5">Probable component of a branched-chain amino-acid transport system.</text>
</comment>
<dbReference type="EMBL" id="DSDY01000060">
    <property type="protein sequence ID" value="HDS10368.1"/>
    <property type="molecule type" value="Genomic_DNA"/>
</dbReference>
<dbReference type="GO" id="GO:0006865">
    <property type="term" value="P:amino acid transport"/>
    <property type="evidence" value="ECO:0007669"/>
    <property type="project" value="UniProtKB-KW"/>
</dbReference>
<dbReference type="PROSITE" id="PS00211">
    <property type="entry name" value="ABC_TRANSPORTER_1"/>
    <property type="match status" value="1"/>
</dbReference>
<reference evidence="8" key="1">
    <citation type="journal article" date="2020" name="mSystems">
        <title>Genome- and Community-Level Interaction Insights into Carbon Utilization and Element Cycling Functions of Hydrothermarchaeota in Hydrothermal Sediment.</title>
        <authorList>
            <person name="Zhou Z."/>
            <person name="Liu Y."/>
            <person name="Xu W."/>
            <person name="Pan J."/>
            <person name="Luo Z.H."/>
            <person name="Li M."/>
        </authorList>
    </citation>
    <scope>NUCLEOTIDE SEQUENCE [LARGE SCALE GENOMIC DNA]</scope>
    <source>
        <strain evidence="8">SpSt-123</strain>
    </source>
</reference>
<dbReference type="CDD" id="cd03219">
    <property type="entry name" value="ABC_Mj1267_LivG_branched"/>
    <property type="match status" value="1"/>
</dbReference>
<feature type="domain" description="ABC transporter" evidence="7">
    <location>
        <begin position="14"/>
        <end position="261"/>
    </location>
</feature>
<evidence type="ECO:0000256" key="2">
    <source>
        <dbReference type="ARBA" id="ARBA00022741"/>
    </source>
</evidence>
<evidence type="ECO:0000256" key="5">
    <source>
        <dbReference type="ARBA" id="ARBA00056071"/>
    </source>
</evidence>
<keyword evidence="3 8" id="KW-0067">ATP-binding</keyword>
<evidence type="ECO:0000256" key="6">
    <source>
        <dbReference type="ARBA" id="ARBA00072811"/>
    </source>
</evidence>
<protein>
    <recommendedName>
        <fullName evidence="6">Probable branched-chain amino acid transport ATP-binding protein LivG</fullName>
    </recommendedName>
</protein>
<gene>
    <name evidence="8" type="ORF">ENO04_01915</name>
</gene>
<proteinExistence type="predicted"/>
<keyword evidence="1" id="KW-0813">Transport</keyword>
<dbReference type="FunFam" id="3.40.50.300:FF:000421">
    <property type="entry name" value="Branched-chain amino acid ABC transporter ATP-binding protein"/>
    <property type="match status" value="1"/>
</dbReference>
<evidence type="ECO:0000256" key="1">
    <source>
        <dbReference type="ARBA" id="ARBA00022448"/>
    </source>
</evidence>
<keyword evidence="2" id="KW-0547">Nucleotide-binding</keyword>
<dbReference type="AlphaFoldDB" id="A0A7C1I571"/>
<evidence type="ECO:0000256" key="3">
    <source>
        <dbReference type="ARBA" id="ARBA00022840"/>
    </source>
</evidence>
<accession>A0A7C1I571</accession>
<comment type="caution">
    <text evidence="8">The sequence shown here is derived from an EMBL/GenBank/DDBJ whole genome shotgun (WGS) entry which is preliminary data.</text>
</comment>
<dbReference type="PANTHER" id="PTHR45772">
    <property type="entry name" value="CONSERVED COMPONENT OF ABC TRANSPORTER FOR NATURAL AMINO ACIDS-RELATED"/>
    <property type="match status" value="1"/>
</dbReference>
<evidence type="ECO:0000313" key="8">
    <source>
        <dbReference type="EMBL" id="HDS10368.1"/>
    </source>
</evidence>
<name>A0A7C1I571_9CREN</name>
<keyword evidence="4" id="KW-0029">Amino-acid transport</keyword>
<dbReference type="PANTHER" id="PTHR45772:SF9">
    <property type="entry name" value="CONSERVED COMPONENT OF ABC TRANSPORTER FOR NATURAL AMINO ACIDS"/>
    <property type="match status" value="1"/>
</dbReference>